<feature type="compositionally biased region" description="Pro residues" evidence="1">
    <location>
        <begin position="11"/>
        <end position="20"/>
    </location>
</feature>
<reference evidence="3" key="1">
    <citation type="journal article" date="2019" name="Curr. Biol.">
        <title>Genome Sequence of Striga asiatica Provides Insight into the Evolution of Plant Parasitism.</title>
        <authorList>
            <person name="Yoshida S."/>
            <person name="Kim S."/>
            <person name="Wafula E.K."/>
            <person name="Tanskanen J."/>
            <person name="Kim Y.M."/>
            <person name="Honaas L."/>
            <person name="Yang Z."/>
            <person name="Spallek T."/>
            <person name="Conn C.E."/>
            <person name="Ichihashi Y."/>
            <person name="Cheong K."/>
            <person name="Cui S."/>
            <person name="Der J.P."/>
            <person name="Gundlach H."/>
            <person name="Jiao Y."/>
            <person name="Hori C."/>
            <person name="Ishida J.K."/>
            <person name="Kasahara H."/>
            <person name="Kiba T."/>
            <person name="Kim M.S."/>
            <person name="Koo N."/>
            <person name="Laohavisit A."/>
            <person name="Lee Y.H."/>
            <person name="Lumba S."/>
            <person name="McCourt P."/>
            <person name="Mortimer J.C."/>
            <person name="Mutuku J.M."/>
            <person name="Nomura T."/>
            <person name="Sasaki-Sekimoto Y."/>
            <person name="Seto Y."/>
            <person name="Wang Y."/>
            <person name="Wakatake T."/>
            <person name="Sakakibara H."/>
            <person name="Demura T."/>
            <person name="Yamaguchi S."/>
            <person name="Yoneyama K."/>
            <person name="Manabe R.I."/>
            <person name="Nelson D.C."/>
            <person name="Schulman A.H."/>
            <person name="Timko M.P."/>
            <person name="dePamphilis C.W."/>
            <person name="Choi D."/>
            <person name="Shirasu K."/>
        </authorList>
    </citation>
    <scope>NUCLEOTIDE SEQUENCE [LARGE SCALE GENOMIC DNA]</scope>
    <source>
        <strain evidence="3">cv. UVA1</strain>
    </source>
</reference>
<comment type="caution">
    <text evidence="2">The sequence shown here is derived from an EMBL/GenBank/DDBJ whole genome shotgun (WGS) entry which is preliminary data.</text>
</comment>
<protein>
    <submittedName>
        <fullName evidence="2">NADH-quinone oxidoreductase subunit D</fullName>
    </submittedName>
</protein>
<evidence type="ECO:0000256" key="1">
    <source>
        <dbReference type="SAM" id="MobiDB-lite"/>
    </source>
</evidence>
<accession>A0A5A7P8Y4</accession>
<name>A0A5A7P8Y4_STRAF</name>
<evidence type="ECO:0000313" key="2">
    <source>
        <dbReference type="EMBL" id="GER29275.1"/>
    </source>
</evidence>
<proteinExistence type="predicted"/>
<gene>
    <name evidence="2" type="ORF">STAS_05128</name>
</gene>
<feature type="region of interest" description="Disordered" evidence="1">
    <location>
        <begin position="1"/>
        <end position="55"/>
    </location>
</feature>
<dbReference type="AlphaFoldDB" id="A0A5A7P8Y4"/>
<keyword evidence="3" id="KW-1185">Reference proteome</keyword>
<dbReference type="EMBL" id="BKCP01003447">
    <property type="protein sequence ID" value="GER29275.1"/>
    <property type="molecule type" value="Genomic_DNA"/>
</dbReference>
<organism evidence="2 3">
    <name type="scientific">Striga asiatica</name>
    <name type="common">Asiatic witchweed</name>
    <name type="synonym">Buchnera asiatica</name>
    <dbReference type="NCBI Taxonomy" id="4170"/>
    <lineage>
        <taxon>Eukaryota</taxon>
        <taxon>Viridiplantae</taxon>
        <taxon>Streptophyta</taxon>
        <taxon>Embryophyta</taxon>
        <taxon>Tracheophyta</taxon>
        <taxon>Spermatophyta</taxon>
        <taxon>Magnoliopsida</taxon>
        <taxon>eudicotyledons</taxon>
        <taxon>Gunneridae</taxon>
        <taxon>Pentapetalae</taxon>
        <taxon>asterids</taxon>
        <taxon>lamiids</taxon>
        <taxon>Lamiales</taxon>
        <taxon>Orobanchaceae</taxon>
        <taxon>Buchnereae</taxon>
        <taxon>Striga</taxon>
    </lineage>
</organism>
<dbReference type="Proteomes" id="UP000325081">
    <property type="component" value="Unassembled WGS sequence"/>
</dbReference>
<sequence length="167" mass="18877">MIFTVTEAEKTPPPNLPPPTAGREKDPIFKAQPHHFSQLSGGPEPDPNYPFGPQQSFDYPLGHTLRAAAFPTQYRFSTGLWAHHKQSSPPFGSFYSMRTCIALERENGEGLFSIERTTEREREFKSPPSKSDIDSLEAEIWHPTKKFFDAMRSANSGKHNKLPAKFD</sequence>
<evidence type="ECO:0000313" key="3">
    <source>
        <dbReference type="Proteomes" id="UP000325081"/>
    </source>
</evidence>